<reference evidence="1 2" key="1">
    <citation type="submission" date="2023-01" db="EMBL/GenBank/DDBJ databases">
        <authorList>
            <person name="Whitehead M."/>
        </authorList>
    </citation>
    <scope>NUCLEOTIDE SEQUENCE [LARGE SCALE GENOMIC DNA]</scope>
</reference>
<sequence length="128" mass="14482">MIGNMKSTVDGKSWWKQKLEKNDNIPLTCKNSCRLATELLGNVQENTNLCRQPSISIDHEKQFSDNYKSTYGYFHDDSKCYCLLPTNNDRTLNNVTTIGVGKSKKNISISNCSDCKKNIKCYICNISG</sequence>
<gene>
    <name evidence="1" type="ORF">MEUPH1_LOCUS4380</name>
</gene>
<organism evidence="1 2">
    <name type="scientific">Macrosiphum euphorbiae</name>
    <name type="common">potato aphid</name>
    <dbReference type="NCBI Taxonomy" id="13131"/>
    <lineage>
        <taxon>Eukaryota</taxon>
        <taxon>Metazoa</taxon>
        <taxon>Ecdysozoa</taxon>
        <taxon>Arthropoda</taxon>
        <taxon>Hexapoda</taxon>
        <taxon>Insecta</taxon>
        <taxon>Pterygota</taxon>
        <taxon>Neoptera</taxon>
        <taxon>Paraneoptera</taxon>
        <taxon>Hemiptera</taxon>
        <taxon>Sternorrhyncha</taxon>
        <taxon>Aphidomorpha</taxon>
        <taxon>Aphidoidea</taxon>
        <taxon>Aphididae</taxon>
        <taxon>Macrosiphini</taxon>
        <taxon>Macrosiphum</taxon>
    </lineage>
</organism>
<keyword evidence="2" id="KW-1185">Reference proteome</keyword>
<proteinExistence type="predicted"/>
<protein>
    <submittedName>
        <fullName evidence="1">Uncharacterized protein</fullName>
    </submittedName>
</protein>
<accession>A0AAV0VTJ0</accession>
<name>A0AAV0VTJ0_9HEMI</name>
<dbReference type="AlphaFoldDB" id="A0AAV0VTJ0"/>
<evidence type="ECO:0000313" key="2">
    <source>
        <dbReference type="Proteomes" id="UP001160148"/>
    </source>
</evidence>
<dbReference type="EMBL" id="CARXXK010000001">
    <property type="protein sequence ID" value="CAI6347607.1"/>
    <property type="molecule type" value="Genomic_DNA"/>
</dbReference>
<comment type="caution">
    <text evidence="1">The sequence shown here is derived from an EMBL/GenBank/DDBJ whole genome shotgun (WGS) entry which is preliminary data.</text>
</comment>
<evidence type="ECO:0000313" key="1">
    <source>
        <dbReference type="EMBL" id="CAI6347607.1"/>
    </source>
</evidence>
<dbReference type="Proteomes" id="UP001160148">
    <property type="component" value="Unassembled WGS sequence"/>
</dbReference>